<evidence type="ECO:0000313" key="4">
    <source>
        <dbReference type="EMBL" id="PCC18670.1"/>
    </source>
</evidence>
<protein>
    <recommendedName>
        <fullName evidence="1">Alcohol dehydrogenase-like N-terminal domain-containing protein</fullName>
    </recommendedName>
</protein>
<evidence type="ECO:0000313" key="13">
    <source>
        <dbReference type="Proteomes" id="UP000282731"/>
    </source>
</evidence>
<dbReference type="Proteomes" id="UP000217881">
    <property type="component" value="Unassembled WGS sequence"/>
</dbReference>
<evidence type="ECO:0000313" key="2">
    <source>
        <dbReference type="EMBL" id="AZT92176.1"/>
    </source>
</evidence>
<dbReference type="EMBL" id="CP025334">
    <property type="protein sequence ID" value="AZT96033.1"/>
    <property type="molecule type" value="Genomic_DNA"/>
</dbReference>
<dbReference type="AlphaFoldDB" id="A0A2A3ZM60"/>
<evidence type="ECO:0000313" key="5">
    <source>
        <dbReference type="EMBL" id="PCC44079.1"/>
    </source>
</evidence>
<dbReference type="EMBL" id="RHFF01000010">
    <property type="protein sequence ID" value="TGD38400.1"/>
    <property type="molecule type" value="Genomic_DNA"/>
</dbReference>
<evidence type="ECO:0000313" key="6">
    <source>
        <dbReference type="EMBL" id="PCC45906.1"/>
    </source>
</evidence>
<dbReference type="InterPro" id="IPR011032">
    <property type="entry name" value="GroES-like_sf"/>
</dbReference>
<name>A0A2A3ZM60_BREAU</name>
<evidence type="ECO:0000313" key="9">
    <source>
        <dbReference type="Proteomes" id="UP000217564"/>
    </source>
</evidence>
<reference evidence="9 10" key="1">
    <citation type="journal article" date="2017" name="Elife">
        <title>Extensive horizontal gene transfer in cheese-associated bacteria.</title>
        <authorList>
            <person name="Bonham K.S."/>
            <person name="Wolfe B.E."/>
            <person name="Dutton R.J."/>
        </authorList>
    </citation>
    <scope>NUCLEOTIDE SEQUENCE [LARGE SCALE GENOMIC DNA]</scope>
    <source>
        <strain evidence="7 10">738_8</strain>
        <strain evidence="6 9">947_7</strain>
        <strain evidence="5 12">962_8</strain>
        <strain evidence="4 11">JB5</strain>
    </source>
</reference>
<dbReference type="Gene3D" id="3.90.180.10">
    <property type="entry name" value="Medium-chain alcohol dehydrogenases, catalytic domain"/>
    <property type="match status" value="1"/>
</dbReference>
<evidence type="ECO:0000313" key="8">
    <source>
        <dbReference type="EMBL" id="TGD38400.1"/>
    </source>
</evidence>
<dbReference type="Proteomes" id="UP000283000">
    <property type="component" value="Chromosome"/>
</dbReference>
<evidence type="ECO:0000313" key="15">
    <source>
        <dbReference type="Proteomes" id="UP000297736"/>
    </source>
</evidence>
<dbReference type="InterPro" id="IPR013154">
    <property type="entry name" value="ADH-like_N"/>
</dbReference>
<evidence type="ECO:0000313" key="12">
    <source>
        <dbReference type="Proteomes" id="UP000218620"/>
    </source>
</evidence>
<evidence type="ECO:0000313" key="14">
    <source>
        <dbReference type="Proteomes" id="UP000283000"/>
    </source>
</evidence>
<evidence type="ECO:0000313" key="3">
    <source>
        <dbReference type="EMBL" id="AZT96033.1"/>
    </source>
</evidence>
<accession>A0A2A3ZM60</accession>
<sequence>MARIIQGISAGGEFGSVKASEVNHVDLFVRSGGFPTPVSFPFVIGRDLVGTLVAIGETAENFRSGDRV</sequence>
<dbReference type="EMBL" id="CP025330">
    <property type="protein sequence ID" value="AZT92176.1"/>
    <property type="molecule type" value="Genomic_DNA"/>
</dbReference>
<dbReference type="Proteomes" id="UP000282731">
    <property type="component" value="Chromosome"/>
</dbReference>
<dbReference type="SUPFAM" id="SSF50129">
    <property type="entry name" value="GroES-like"/>
    <property type="match status" value="1"/>
</dbReference>
<dbReference type="Proteomes" id="UP000297736">
    <property type="component" value="Unassembled WGS sequence"/>
</dbReference>
<organism evidence="7 10">
    <name type="scientific">Brevibacterium aurantiacum</name>
    <dbReference type="NCBI Taxonomy" id="273384"/>
    <lineage>
        <taxon>Bacteria</taxon>
        <taxon>Bacillati</taxon>
        <taxon>Actinomycetota</taxon>
        <taxon>Actinomycetes</taxon>
        <taxon>Micrococcales</taxon>
        <taxon>Brevibacteriaceae</taxon>
        <taxon>Brevibacterium</taxon>
    </lineage>
</organism>
<evidence type="ECO:0000313" key="11">
    <source>
        <dbReference type="Proteomes" id="UP000218377"/>
    </source>
</evidence>
<feature type="domain" description="Alcohol dehydrogenase-like N-terminal" evidence="1">
    <location>
        <begin position="17"/>
        <end position="68"/>
    </location>
</feature>
<gene>
    <name evidence="7" type="ORF">CIK59_16230</name>
    <name evidence="6" type="ORF">CIK64_12780</name>
    <name evidence="5" type="ORF">CIK65_05705</name>
    <name evidence="4" type="ORF">CIK79_10420</name>
    <name evidence="2" type="ORF">CXR23_02635</name>
    <name evidence="3" type="ORF">CXR27_02630</name>
    <name evidence="8" type="ORF">EB834_11295</name>
</gene>
<dbReference type="EMBL" id="NRGX01000001">
    <property type="protein sequence ID" value="PCC18670.1"/>
    <property type="molecule type" value="Genomic_DNA"/>
</dbReference>
<evidence type="ECO:0000259" key="1">
    <source>
        <dbReference type="Pfam" id="PF08240"/>
    </source>
</evidence>
<evidence type="ECO:0000313" key="10">
    <source>
        <dbReference type="Proteomes" id="UP000217881"/>
    </source>
</evidence>
<dbReference type="EMBL" id="NRHA01000020">
    <property type="protein sequence ID" value="PCC52637.1"/>
    <property type="molecule type" value="Genomic_DNA"/>
</dbReference>
<dbReference type="Proteomes" id="UP000218377">
    <property type="component" value="Unassembled WGS sequence"/>
</dbReference>
<dbReference type="Proteomes" id="UP000217564">
    <property type="component" value="Unassembled WGS sequence"/>
</dbReference>
<reference evidence="8 15" key="3">
    <citation type="submission" date="2018-10" db="EMBL/GenBank/DDBJ databases">
        <title>Brevibacterium genomes from Austrain hard cheese rinds.</title>
        <authorList>
            <person name="Anast J.M."/>
            <person name="Dzieciol M."/>
            <person name="Schultz D.L."/>
            <person name="Mann E."/>
            <person name="Wagner M."/>
            <person name="Schmitz-Esser S."/>
        </authorList>
    </citation>
    <scope>NUCLEOTIDE SEQUENCE [LARGE SCALE GENOMIC DNA]</scope>
    <source>
        <strain evidence="8 15">L261</strain>
    </source>
</reference>
<dbReference type="EMBL" id="NRGQ01000005">
    <property type="protein sequence ID" value="PCC44079.1"/>
    <property type="molecule type" value="Genomic_DNA"/>
</dbReference>
<reference evidence="13 14" key="2">
    <citation type="submission" date="2017-12" db="EMBL/GenBank/DDBJ databases">
        <authorList>
            <person name="Levesque S."/>
        </authorList>
    </citation>
    <scope>NUCLEOTIDE SEQUENCE [LARGE SCALE GENOMIC DNA]</scope>
    <source>
        <strain evidence="2 14">SMQ-1417</strain>
        <strain evidence="3 13">SMQ-1420</strain>
    </source>
</reference>
<evidence type="ECO:0000313" key="7">
    <source>
        <dbReference type="EMBL" id="PCC52637.1"/>
    </source>
</evidence>
<dbReference type="EMBL" id="NRGP01000018">
    <property type="protein sequence ID" value="PCC45906.1"/>
    <property type="molecule type" value="Genomic_DNA"/>
</dbReference>
<proteinExistence type="predicted"/>
<dbReference type="Pfam" id="PF08240">
    <property type="entry name" value="ADH_N"/>
    <property type="match status" value="1"/>
</dbReference>
<dbReference type="Proteomes" id="UP000218620">
    <property type="component" value="Unassembled WGS sequence"/>
</dbReference>
<reference evidence="13 14" key="4">
    <citation type="submission" date="2019-01" db="EMBL/GenBank/DDBJ databases">
        <title>Comparative genomic analysis of Brevibacterium aurantiacum sheds light on its evolution and its adaptation to smear-ripened cheeses.</title>
        <authorList>
            <person name="Moineau S."/>
        </authorList>
    </citation>
    <scope>NUCLEOTIDE SEQUENCE [LARGE SCALE GENOMIC DNA]</scope>
    <source>
        <strain evidence="2 14">SMQ-1417</strain>
        <strain evidence="3 13">SMQ-1420</strain>
    </source>
</reference>